<dbReference type="EMBL" id="JBHSMZ010000010">
    <property type="protein sequence ID" value="MFC5550007.1"/>
    <property type="molecule type" value="Genomic_DNA"/>
</dbReference>
<evidence type="ECO:0000259" key="6">
    <source>
        <dbReference type="PROSITE" id="PS50111"/>
    </source>
</evidence>
<name>A0ABW0S0Q1_9BURK</name>
<dbReference type="PROSITE" id="PS50111">
    <property type="entry name" value="CHEMOTAXIS_TRANSDUC_2"/>
    <property type="match status" value="1"/>
</dbReference>
<keyword evidence="5" id="KW-0472">Membrane</keyword>
<evidence type="ECO:0000256" key="4">
    <source>
        <dbReference type="SAM" id="MobiDB-lite"/>
    </source>
</evidence>
<dbReference type="PRINTS" id="PR00260">
    <property type="entry name" value="CHEMTRNSDUCR"/>
</dbReference>
<dbReference type="SUPFAM" id="SSF58104">
    <property type="entry name" value="Methyl-accepting chemotaxis protein (MCP) signaling domain"/>
    <property type="match status" value="1"/>
</dbReference>
<feature type="compositionally biased region" description="Low complexity" evidence="4">
    <location>
        <begin position="530"/>
        <end position="551"/>
    </location>
</feature>
<reference evidence="8" key="1">
    <citation type="journal article" date="2019" name="Int. J. Syst. Evol. Microbiol.">
        <title>The Global Catalogue of Microorganisms (GCM) 10K type strain sequencing project: providing services to taxonomists for standard genome sequencing and annotation.</title>
        <authorList>
            <consortium name="The Broad Institute Genomics Platform"/>
            <consortium name="The Broad Institute Genome Sequencing Center for Infectious Disease"/>
            <person name="Wu L."/>
            <person name="Ma J."/>
        </authorList>
    </citation>
    <scope>NUCLEOTIDE SEQUENCE [LARGE SCALE GENOMIC DNA]</scope>
    <source>
        <strain evidence="8">CGMCC 4.5798</strain>
    </source>
</reference>
<protein>
    <submittedName>
        <fullName evidence="7">Methyl-accepting chemotaxis protein</fullName>
    </submittedName>
</protein>
<keyword evidence="3" id="KW-0807">Transducer</keyword>
<keyword evidence="8" id="KW-1185">Reference proteome</keyword>
<dbReference type="InterPro" id="IPR024478">
    <property type="entry name" value="HlyB_4HB_MCP"/>
</dbReference>
<proteinExistence type="inferred from homology"/>
<feature type="domain" description="Methyl-accepting transducer" evidence="6">
    <location>
        <begin position="273"/>
        <end position="502"/>
    </location>
</feature>
<dbReference type="SMART" id="SM00283">
    <property type="entry name" value="MA"/>
    <property type="match status" value="1"/>
</dbReference>
<organism evidence="7 8">
    <name type="scientific">Massilia aerilata</name>
    <dbReference type="NCBI Taxonomy" id="453817"/>
    <lineage>
        <taxon>Bacteria</taxon>
        <taxon>Pseudomonadati</taxon>
        <taxon>Pseudomonadota</taxon>
        <taxon>Betaproteobacteria</taxon>
        <taxon>Burkholderiales</taxon>
        <taxon>Oxalobacteraceae</taxon>
        <taxon>Telluria group</taxon>
        <taxon>Massilia</taxon>
    </lineage>
</organism>
<dbReference type="PANTHER" id="PTHR43531:SF14">
    <property type="entry name" value="METHYL-ACCEPTING CHEMOTAXIS PROTEIN I-RELATED"/>
    <property type="match status" value="1"/>
</dbReference>
<evidence type="ECO:0000256" key="2">
    <source>
        <dbReference type="ARBA" id="ARBA00029447"/>
    </source>
</evidence>
<dbReference type="RefSeq" id="WP_379772097.1">
    <property type="nucleotide sequence ID" value="NZ_JBHSMZ010000010.1"/>
</dbReference>
<comment type="caution">
    <text evidence="7">The sequence shown here is derived from an EMBL/GenBank/DDBJ whole genome shotgun (WGS) entry which is preliminary data.</text>
</comment>
<dbReference type="Gene3D" id="1.10.287.950">
    <property type="entry name" value="Methyl-accepting chemotaxis protein"/>
    <property type="match status" value="1"/>
</dbReference>
<dbReference type="InterPro" id="IPR004089">
    <property type="entry name" value="MCPsignal_dom"/>
</dbReference>
<feature type="region of interest" description="Disordered" evidence="4">
    <location>
        <begin position="530"/>
        <end position="574"/>
    </location>
</feature>
<keyword evidence="5" id="KW-0812">Transmembrane</keyword>
<dbReference type="Proteomes" id="UP001596086">
    <property type="component" value="Unassembled WGS sequence"/>
</dbReference>
<feature type="transmembrane region" description="Helical" evidence="5">
    <location>
        <begin position="12"/>
        <end position="33"/>
    </location>
</feature>
<sequence length="574" mass="60298">MLTKLTASVRNQLRFAFAIVIILSFVSTAVAIWRLQVLADDTNELTHRPLAKERLVSSWLLNISMSAKRTAAIARASDGELAKLFADETVQQSARTSELQKQVGDMLDTNEEKVLFAQIGEARQQYLESRDRVTALKAEGKAEEARALYDKSFAGIMARYIDKVKELLALQQKSIGARTGEVLGSAHQSSTVLVCLCLATLIFSVGAAHRFARALFRRLGGEPALATSVASEIAAGNLRVEVKVADGDQASLMAALKRMRDSLAGIVGQVREGTTAIGVSISEMSSEAQELSRRTESQAASLEETASSIEQLTQGIQHSTDNAEQANGLAAQASRVARQGGAMVGQLVETMGAINESSSRIADIIGVIDGIAFQTNILALNAAVEAARAGEQGRGFAVVAGEVRALAQRSAAAAKEIKVLIDDSTGRVTEGSTLAGKAGETMKGIVAGIDRVSGIMNDIVASSREQASGIAQVNQAITQMDGATQQNAALVEESAAATLAMQEQSHKLKELVSVFRVDVAAVRAPAAAAAARPALPAQKPAPAAAKPAAARAARKAPPAKPAKPAAVAEDWEEF</sequence>
<dbReference type="CDD" id="cd19411">
    <property type="entry name" value="MCP2201-like_sensor"/>
    <property type="match status" value="1"/>
</dbReference>
<gene>
    <name evidence="7" type="ORF">ACFPO9_15950</name>
</gene>
<evidence type="ECO:0000313" key="8">
    <source>
        <dbReference type="Proteomes" id="UP001596086"/>
    </source>
</evidence>
<keyword evidence="5" id="KW-1133">Transmembrane helix</keyword>
<evidence type="ECO:0000313" key="7">
    <source>
        <dbReference type="EMBL" id="MFC5550007.1"/>
    </source>
</evidence>
<dbReference type="InterPro" id="IPR047347">
    <property type="entry name" value="YvaQ-like_sensor"/>
</dbReference>
<accession>A0ABW0S0Q1</accession>
<dbReference type="Pfam" id="PF12729">
    <property type="entry name" value="4HB_MCP_1"/>
    <property type="match status" value="1"/>
</dbReference>
<comment type="similarity">
    <text evidence="2">Belongs to the methyl-accepting chemotaxis (MCP) protein family.</text>
</comment>
<evidence type="ECO:0000256" key="3">
    <source>
        <dbReference type="PROSITE-ProRule" id="PRU00284"/>
    </source>
</evidence>
<keyword evidence="1" id="KW-0488">Methylation</keyword>
<dbReference type="InterPro" id="IPR004090">
    <property type="entry name" value="Chemotax_Me-accpt_rcpt"/>
</dbReference>
<dbReference type="CDD" id="cd11386">
    <property type="entry name" value="MCP_signal"/>
    <property type="match status" value="1"/>
</dbReference>
<evidence type="ECO:0000256" key="1">
    <source>
        <dbReference type="ARBA" id="ARBA00022481"/>
    </source>
</evidence>
<dbReference type="PANTHER" id="PTHR43531">
    <property type="entry name" value="PROTEIN ICFG"/>
    <property type="match status" value="1"/>
</dbReference>
<evidence type="ECO:0000256" key="5">
    <source>
        <dbReference type="SAM" id="Phobius"/>
    </source>
</evidence>
<dbReference type="InterPro" id="IPR051310">
    <property type="entry name" value="MCP_chemotaxis"/>
</dbReference>
<dbReference type="Pfam" id="PF00015">
    <property type="entry name" value="MCPsignal"/>
    <property type="match status" value="1"/>
</dbReference>